<dbReference type="Pfam" id="PF13154">
    <property type="entry name" value="DUF3991"/>
    <property type="match status" value="2"/>
</dbReference>
<keyword evidence="3" id="KW-1185">Reference proteome</keyword>
<feature type="domain" description="DUF3991" evidence="1">
    <location>
        <begin position="497"/>
        <end position="548"/>
    </location>
</feature>
<dbReference type="RefSeq" id="WP_036101882.1">
    <property type="nucleotide sequence ID" value="NZ_AODL01000031.1"/>
</dbReference>
<dbReference type="Proteomes" id="UP000019248">
    <property type="component" value="Unassembled WGS sequence"/>
</dbReference>
<gene>
    <name evidence="2" type="ORF">PRIP_15082</name>
</gene>
<dbReference type="SUPFAM" id="SSF57783">
    <property type="entry name" value="Zinc beta-ribbon"/>
    <property type="match status" value="1"/>
</dbReference>
<dbReference type="Pfam" id="PF13155">
    <property type="entry name" value="Toprim_2"/>
    <property type="match status" value="1"/>
</dbReference>
<dbReference type="InterPro" id="IPR036977">
    <property type="entry name" value="DNA_primase_Znf_CHC2"/>
</dbReference>
<dbReference type="GO" id="GO:0008270">
    <property type="term" value="F:zinc ion binding"/>
    <property type="evidence" value="ECO:0007669"/>
    <property type="project" value="InterPro"/>
</dbReference>
<reference evidence="2 3" key="1">
    <citation type="journal article" date="2014" name="Int. J. Syst. Evol. Microbiol.">
        <title>Listeria floridensis sp. nov., Listeria aquatica sp. nov., Listeria cornellensis sp. nov., Listeria riparia sp. nov. and Listeria grandensis sp. nov., from agricultural and natural environments.</title>
        <authorList>
            <person name="den Bakker H.C."/>
            <person name="Warchocki S."/>
            <person name="Wright E.M."/>
            <person name="Allred A.F."/>
            <person name="Ahlstrom C."/>
            <person name="Manuel C.S."/>
            <person name="Stasiewicz M.J."/>
            <person name="Burrell A."/>
            <person name="Roof S."/>
            <person name="Strawn L."/>
            <person name="Fortes E.D."/>
            <person name="Nightingale K.K."/>
            <person name="Kephart D."/>
            <person name="Wiedmann M."/>
        </authorList>
    </citation>
    <scope>NUCLEOTIDE SEQUENCE [LARGE SCALE GENOMIC DNA]</scope>
    <source>
        <strain evidence="2 3">FSL S10-1204</strain>
    </source>
</reference>
<dbReference type="Gene3D" id="3.90.580.10">
    <property type="entry name" value="Zinc finger, CHC2-type domain"/>
    <property type="match status" value="1"/>
</dbReference>
<dbReference type="GO" id="GO:0006260">
    <property type="term" value="P:DNA replication"/>
    <property type="evidence" value="ECO:0007669"/>
    <property type="project" value="InterPro"/>
</dbReference>
<name>W7DC79_9LIST</name>
<dbReference type="Gene3D" id="3.40.1360.10">
    <property type="match status" value="1"/>
</dbReference>
<dbReference type="AlphaFoldDB" id="W7DC79"/>
<feature type="domain" description="DUF3991" evidence="1">
    <location>
        <begin position="123"/>
        <end position="188"/>
    </location>
</feature>
<dbReference type="GO" id="GO:0003677">
    <property type="term" value="F:DNA binding"/>
    <property type="evidence" value="ECO:0007669"/>
    <property type="project" value="InterPro"/>
</dbReference>
<dbReference type="OrthoDB" id="9803716at2"/>
<dbReference type="EMBL" id="AODL01000031">
    <property type="protein sequence ID" value="EUJ42868.1"/>
    <property type="molecule type" value="Genomic_DNA"/>
</dbReference>
<dbReference type="InterPro" id="IPR025054">
    <property type="entry name" value="DUF3991"/>
</dbReference>
<comment type="caution">
    <text evidence="2">The sequence shown here is derived from an EMBL/GenBank/DDBJ whole genome shotgun (WGS) entry which is preliminary data.</text>
</comment>
<evidence type="ECO:0000313" key="3">
    <source>
        <dbReference type="Proteomes" id="UP000019248"/>
    </source>
</evidence>
<protein>
    <recommendedName>
        <fullName evidence="1">DUF3991 domain-containing protein</fullName>
    </recommendedName>
</protein>
<proteinExistence type="predicted"/>
<sequence>MEKVQKIPPELIDKAANVDIIEYIQSEGNGGLLQKMGKYYQYNFEDHGTIRIDSFKNYFIHNATGEAGNAIAFVRYFEGLSFRKAVEKLLGNEYEPAVKRKPEKKKPFDYYFKDKKTTAKARKYLVEERKLDAELIDTLIAKGFIRQAGDEDDIIFVWTENGKENGKVIGAAEQGTIRDHDRFGSRGTKKKVAANVTPNTGFNVVLGTPKKLFLFEAPIDALSFWSNNKHLTDCRIVSMTGVQNGVVRHYIAETYRQYGVFPENVYIGVDNDPAGQRFADKYVYDPGYETPDGKTLSYKPLLVGDHQIPEWYLEKYKELAQEHFIPWEILAAIHKAETNLSDTNEITNGFKIGRYFGKHLKAREKPSVIDIDACLGRCAIALKDVSPNSRASLESFLKEENVPTDEMLSYVDKVEHYYNLYVGQGFEAVSEQPLKDWNEKRQDDLQHNRLDLTETLNQEGFMLSEEFFELQQDNLQRKPFQYYLSNADNAEHVYKHLVNQYGLDKEIVSALLQKGMIREDSYHRAVFLWGKQGTVVGGDILGTEFDKNRFGKEGIERKVMANSKDHYGFNVKIGKPETVYFFTNPVELMSFWTLYRNQIQNAKLMSMSGFDQDTVMRELRTTLRAGGRIKEMHLCVSRDSDGMEFLDQFAQHPLYQADQKVLKTAEGYEDIKIKSNLPRFGKNWSDELQVKRERHQKGYAILSKTATTATSKRYRACQHCRTLVRCWSGGFTLYEICMLRSSLII</sequence>
<evidence type="ECO:0000259" key="1">
    <source>
        <dbReference type="Pfam" id="PF13154"/>
    </source>
</evidence>
<evidence type="ECO:0000313" key="2">
    <source>
        <dbReference type="EMBL" id="EUJ42868.1"/>
    </source>
</evidence>
<dbReference type="PATRIC" id="fig|1265816.5.peg.2977"/>
<organism evidence="2 3">
    <name type="scientific">Listeria riparia FSL S10-1204</name>
    <dbReference type="NCBI Taxonomy" id="1265816"/>
    <lineage>
        <taxon>Bacteria</taxon>
        <taxon>Bacillati</taxon>
        <taxon>Bacillota</taxon>
        <taxon>Bacilli</taxon>
        <taxon>Bacillales</taxon>
        <taxon>Listeriaceae</taxon>
        <taxon>Listeria</taxon>
    </lineage>
</organism>
<accession>W7DC79</accession>